<dbReference type="AlphaFoldDB" id="A0A7C9PEG6"/>
<evidence type="ECO:0000313" key="2">
    <source>
        <dbReference type="Proteomes" id="UP000484255"/>
    </source>
</evidence>
<accession>A0A7C9PEG6</accession>
<dbReference type="RefSeq" id="WP_163455569.1">
    <property type="nucleotide sequence ID" value="NZ_JAAGOH010000001.1"/>
</dbReference>
<reference evidence="1 2" key="1">
    <citation type="submission" date="2020-02" db="EMBL/GenBank/DDBJ databases">
        <title>Ideonella bacterium strain TBM-1.</title>
        <authorList>
            <person name="Chen W.-M."/>
        </authorList>
    </citation>
    <scope>NUCLEOTIDE SEQUENCE [LARGE SCALE GENOMIC DNA]</scope>
    <source>
        <strain evidence="1 2">TBM-1</strain>
    </source>
</reference>
<sequence>MADPKTLRGALSSAWNDLPDVLRCHPGLKRYNAAVNALAAQAQAQAEPVAVPQSWKLVPIKPTRAMMRAAKNADMDHSTHAEWMDVVGDDLLLMWAAMLAAAPQPAQAATAVSDDDIRRVFLANGFTIKPGQSDLKGYVFAAARALLAEANQQPARSERIPLTDSQREALLVNMMLHGKMSKHTARQILALVLDGVHPGDFEAKGGAA</sequence>
<name>A0A7C9PEG6_9BURK</name>
<dbReference type="Proteomes" id="UP000484255">
    <property type="component" value="Unassembled WGS sequence"/>
</dbReference>
<evidence type="ECO:0000313" key="1">
    <source>
        <dbReference type="EMBL" id="NDY89715.1"/>
    </source>
</evidence>
<proteinExistence type="predicted"/>
<dbReference type="EMBL" id="JAAGOH010000001">
    <property type="protein sequence ID" value="NDY89715.1"/>
    <property type="molecule type" value="Genomic_DNA"/>
</dbReference>
<gene>
    <name evidence="1" type="ORF">G3A44_00745</name>
</gene>
<keyword evidence="2" id="KW-1185">Reference proteome</keyword>
<protein>
    <submittedName>
        <fullName evidence="1">Uncharacterized protein</fullName>
    </submittedName>
</protein>
<comment type="caution">
    <text evidence="1">The sequence shown here is derived from an EMBL/GenBank/DDBJ whole genome shotgun (WGS) entry which is preliminary data.</text>
</comment>
<organism evidence="1 2">
    <name type="scientific">Ideonella livida</name>
    <dbReference type="NCBI Taxonomy" id="2707176"/>
    <lineage>
        <taxon>Bacteria</taxon>
        <taxon>Pseudomonadati</taxon>
        <taxon>Pseudomonadota</taxon>
        <taxon>Betaproteobacteria</taxon>
        <taxon>Burkholderiales</taxon>
        <taxon>Sphaerotilaceae</taxon>
        <taxon>Ideonella</taxon>
    </lineage>
</organism>